<sequence>MSENLGLVIRHIRLAEKAELQLKIAKDAFQASHPIPPPIHSLKISSVEDGPTTTKLDNLLEEHLISPPLELFISPIGQQVILFTIPANPHAKGKSKGISYQSEM</sequence>
<organism evidence="1 2">
    <name type="scientific">Lactuca saligna</name>
    <name type="common">Willowleaf lettuce</name>
    <dbReference type="NCBI Taxonomy" id="75948"/>
    <lineage>
        <taxon>Eukaryota</taxon>
        <taxon>Viridiplantae</taxon>
        <taxon>Streptophyta</taxon>
        <taxon>Embryophyta</taxon>
        <taxon>Tracheophyta</taxon>
        <taxon>Spermatophyta</taxon>
        <taxon>Magnoliopsida</taxon>
        <taxon>eudicotyledons</taxon>
        <taxon>Gunneridae</taxon>
        <taxon>Pentapetalae</taxon>
        <taxon>asterids</taxon>
        <taxon>campanulids</taxon>
        <taxon>Asterales</taxon>
        <taxon>Asteraceae</taxon>
        <taxon>Cichorioideae</taxon>
        <taxon>Cichorieae</taxon>
        <taxon>Lactucinae</taxon>
        <taxon>Lactuca</taxon>
    </lineage>
</organism>
<reference evidence="1" key="1">
    <citation type="submission" date="2023-04" db="EMBL/GenBank/DDBJ databases">
        <authorList>
            <person name="Vijverberg K."/>
            <person name="Xiong W."/>
            <person name="Schranz E."/>
        </authorList>
    </citation>
    <scope>NUCLEOTIDE SEQUENCE</scope>
</reference>
<accession>A0AA35YGH7</accession>
<dbReference type="EMBL" id="OX465078">
    <property type="protein sequence ID" value="CAI9273483.1"/>
    <property type="molecule type" value="Genomic_DNA"/>
</dbReference>
<keyword evidence="2" id="KW-1185">Reference proteome</keyword>
<protein>
    <submittedName>
        <fullName evidence="1">Uncharacterized protein</fullName>
    </submittedName>
</protein>
<name>A0AA35YGH7_LACSI</name>
<dbReference type="Proteomes" id="UP001177003">
    <property type="component" value="Chromosome 2"/>
</dbReference>
<proteinExistence type="predicted"/>
<gene>
    <name evidence="1" type="ORF">LSALG_LOCUS13628</name>
</gene>
<dbReference type="AlphaFoldDB" id="A0AA35YGH7"/>
<evidence type="ECO:0000313" key="1">
    <source>
        <dbReference type="EMBL" id="CAI9273483.1"/>
    </source>
</evidence>
<evidence type="ECO:0000313" key="2">
    <source>
        <dbReference type="Proteomes" id="UP001177003"/>
    </source>
</evidence>